<dbReference type="SUPFAM" id="SSF52058">
    <property type="entry name" value="L domain-like"/>
    <property type="match status" value="1"/>
</dbReference>
<keyword evidence="1" id="KW-0433">Leucine-rich repeat</keyword>
<organism evidence="3 4">
    <name type="scientific">Hexamita inflata</name>
    <dbReference type="NCBI Taxonomy" id="28002"/>
    <lineage>
        <taxon>Eukaryota</taxon>
        <taxon>Metamonada</taxon>
        <taxon>Diplomonadida</taxon>
        <taxon>Hexamitidae</taxon>
        <taxon>Hexamitinae</taxon>
        <taxon>Hexamita</taxon>
    </lineage>
</organism>
<evidence type="ECO:0000313" key="4">
    <source>
        <dbReference type="Proteomes" id="UP001642409"/>
    </source>
</evidence>
<dbReference type="InterPro" id="IPR032675">
    <property type="entry name" value="LRR_dom_sf"/>
</dbReference>
<protein>
    <submittedName>
        <fullName evidence="3">Leucine-rich_repeat domain-containing protein</fullName>
    </submittedName>
</protein>
<dbReference type="Proteomes" id="UP001642409">
    <property type="component" value="Unassembled WGS sequence"/>
</dbReference>
<comment type="caution">
    <text evidence="3">The sequence shown here is derived from an EMBL/GenBank/DDBJ whole genome shotgun (WGS) entry which is preliminary data.</text>
</comment>
<sequence length="413" mass="47233">MSLEENIAQQQMITEYQGKIQNRELFISGPQIIESFTFVSFLDIQKLSIKYPFNIQHVSQISNDNVTELLISGCKIDSVAEFEFERLQILHLIDDELAEDSLVDISKFAKLIELDLSYNKKTGISHLQTLVHLKKLCLCGMGLKDISALAHMAGLEELNLKFIKGVCIAPLQHLVQLINLNLYEAQLTDIEVLGQLRNIQYLDVSYNPDIDLSPLLGLKLLSSLTLLGNNVKDLAIISQLTALQELNMSFNRGVNIHNISRLSRLVKLTCYGNGIYDLSELRSLKNLAELDLSYNSVFDISPLQYLQNLNTVNLYVNLQQNFITDFSPLQKRNTFKITFGKQQRASVSEILFWKKLNAIKINSKRIINCFEFIFESKFKTKVNCVLQKQYCEHKLFSQILVQLFAQADNQNQQ</sequence>
<evidence type="ECO:0000256" key="1">
    <source>
        <dbReference type="ARBA" id="ARBA00022614"/>
    </source>
</evidence>
<evidence type="ECO:0000256" key="2">
    <source>
        <dbReference type="ARBA" id="ARBA00022737"/>
    </source>
</evidence>
<gene>
    <name evidence="3" type="ORF">HINF_LOCUS18631</name>
</gene>
<name>A0ABP1HYD1_9EUKA</name>
<dbReference type="PANTHER" id="PTHR46652">
    <property type="entry name" value="LEUCINE-RICH REPEAT AND IQ DOMAIN-CONTAINING PROTEIN 1-RELATED"/>
    <property type="match status" value="1"/>
</dbReference>
<evidence type="ECO:0000313" key="3">
    <source>
        <dbReference type="EMBL" id="CAL6003916.1"/>
    </source>
</evidence>
<dbReference type="InterPro" id="IPR050836">
    <property type="entry name" value="SDS22/Internalin_LRR"/>
</dbReference>
<reference evidence="3 4" key="1">
    <citation type="submission" date="2024-07" db="EMBL/GenBank/DDBJ databases">
        <authorList>
            <person name="Akdeniz Z."/>
        </authorList>
    </citation>
    <scope>NUCLEOTIDE SEQUENCE [LARGE SCALE GENOMIC DNA]</scope>
</reference>
<dbReference type="PROSITE" id="PS51450">
    <property type="entry name" value="LRR"/>
    <property type="match status" value="2"/>
</dbReference>
<dbReference type="EMBL" id="CAXDID020000048">
    <property type="protein sequence ID" value="CAL6003916.1"/>
    <property type="molecule type" value="Genomic_DNA"/>
</dbReference>
<accession>A0ABP1HYD1</accession>
<dbReference type="PANTHER" id="PTHR46652:SF3">
    <property type="entry name" value="LEUCINE-RICH REPEAT-CONTAINING PROTEIN 9"/>
    <property type="match status" value="1"/>
</dbReference>
<dbReference type="InterPro" id="IPR001611">
    <property type="entry name" value="Leu-rich_rpt"/>
</dbReference>
<keyword evidence="2" id="KW-0677">Repeat</keyword>
<proteinExistence type="predicted"/>
<keyword evidence="4" id="KW-1185">Reference proteome</keyword>
<dbReference type="Gene3D" id="3.80.10.10">
    <property type="entry name" value="Ribonuclease Inhibitor"/>
    <property type="match status" value="1"/>
</dbReference>